<feature type="non-terminal residue" evidence="1">
    <location>
        <position position="35"/>
    </location>
</feature>
<comment type="caution">
    <text evidence="1">The sequence shown here is derived from an EMBL/GenBank/DDBJ whole genome shotgun (WGS) entry which is preliminary data.</text>
</comment>
<dbReference type="AlphaFoldDB" id="A0A392SIR7"/>
<proteinExistence type="predicted"/>
<dbReference type="Proteomes" id="UP000265520">
    <property type="component" value="Unassembled WGS sequence"/>
</dbReference>
<protein>
    <submittedName>
        <fullName evidence="1">Uncharacterized protein</fullName>
    </submittedName>
</protein>
<organism evidence="1 2">
    <name type="scientific">Trifolium medium</name>
    <dbReference type="NCBI Taxonomy" id="97028"/>
    <lineage>
        <taxon>Eukaryota</taxon>
        <taxon>Viridiplantae</taxon>
        <taxon>Streptophyta</taxon>
        <taxon>Embryophyta</taxon>
        <taxon>Tracheophyta</taxon>
        <taxon>Spermatophyta</taxon>
        <taxon>Magnoliopsida</taxon>
        <taxon>eudicotyledons</taxon>
        <taxon>Gunneridae</taxon>
        <taxon>Pentapetalae</taxon>
        <taxon>rosids</taxon>
        <taxon>fabids</taxon>
        <taxon>Fabales</taxon>
        <taxon>Fabaceae</taxon>
        <taxon>Papilionoideae</taxon>
        <taxon>50 kb inversion clade</taxon>
        <taxon>NPAAA clade</taxon>
        <taxon>Hologalegina</taxon>
        <taxon>IRL clade</taxon>
        <taxon>Trifolieae</taxon>
        <taxon>Trifolium</taxon>
    </lineage>
</organism>
<dbReference type="EMBL" id="LXQA010385367">
    <property type="protein sequence ID" value="MCI48342.1"/>
    <property type="molecule type" value="Genomic_DNA"/>
</dbReference>
<sequence length="35" mass="3997">MEKLVHSIPMKHGYSILDRVPVPGTYRIPVGVRYS</sequence>
<accession>A0A392SIR7</accession>
<name>A0A392SIR7_9FABA</name>
<evidence type="ECO:0000313" key="2">
    <source>
        <dbReference type="Proteomes" id="UP000265520"/>
    </source>
</evidence>
<reference evidence="1 2" key="1">
    <citation type="journal article" date="2018" name="Front. Plant Sci.">
        <title>Red Clover (Trifolium pratense) and Zigzag Clover (T. medium) - A Picture of Genomic Similarities and Differences.</title>
        <authorList>
            <person name="Dluhosova J."/>
            <person name="Istvanek J."/>
            <person name="Nedelnik J."/>
            <person name="Repkova J."/>
        </authorList>
    </citation>
    <scope>NUCLEOTIDE SEQUENCE [LARGE SCALE GENOMIC DNA]</scope>
    <source>
        <strain evidence="2">cv. 10/8</strain>
        <tissue evidence="1">Leaf</tissue>
    </source>
</reference>
<evidence type="ECO:0000313" key="1">
    <source>
        <dbReference type="EMBL" id="MCI48342.1"/>
    </source>
</evidence>
<keyword evidence="2" id="KW-1185">Reference proteome</keyword>